<evidence type="ECO:0000313" key="1">
    <source>
        <dbReference type="EMBL" id="KAJ2979186.1"/>
    </source>
</evidence>
<organism evidence="1 2">
    <name type="scientific">Zarea fungicola</name>
    <dbReference type="NCBI Taxonomy" id="93591"/>
    <lineage>
        <taxon>Eukaryota</taxon>
        <taxon>Fungi</taxon>
        <taxon>Dikarya</taxon>
        <taxon>Ascomycota</taxon>
        <taxon>Pezizomycotina</taxon>
        <taxon>Sordariomycetes</taxon>
        <taxon>Hypocreomycetidae</taxon>
        <taxon>Hypocreales</taxon>
        <taxon>Cordycipitaceae</taxon>
        <taxon>Zarea</taxon>
    </lineage>
</organism>
<proteinExistence type="predicted"/>
<dbReference type="Proteomes" id="UP001143910">
    <property type="component" value="Unassembled WGS sequence"/>
</dbReference>
<reference evidence="1" key="1">
    <citation type="submission" date="2022-08" db="EMBL/GenBank/DDBJ databases">
        <title>Genome Sequence of Lecanicillium fungicola.</title>
        <authorList>
            <person name="Buettner E."/>
        </authorList>
    </citation>
    <scope>NUCLEOTIDE SEQUENCE</scope>
    <source>
        <strain evidence="1">Babe33</strain>
    </source>
</reference>
<protein>
    <submittedName>
        <fullName evidence="1">Uncharacterized protein</fullName>
    </submittedName>
</protein>
<dbReference type="EMBL" id="JANJQO010000307">
    <property type="protein sequence ID" value="KAJ2979186.1"/>
    <property type="molecule type" value="Genomic_DNA"/>
</dbReference>
<gene>
    <name evidence="1" type="ORF">NQ176_g3405</name>
</gene>
<sequence length="1021" mass="111181">MARPHSSPILAQLRGAKTLLEQTAALQALKNEIVGHVQKKEEWVSVGVLDPIVRSLSGTRTPLKSNGKEARPPLSARPLSEDESVKLQALQLVGSFANGGPAFLPPLAASMALPAILNNISPTSTPTQIIVTALKALTSLADAALLASPSCTLNLEVIADHVFVPRHVESFGLILASASAPGLSLPSFTQNSLAIGIIGRLCREERHQQALAAGGILDLLATQLASIVVRDGFVVPGAEDFARKHELSAAFPAAATTSAKIGPILEAISAIIGDSKYRATRLVNSPSILAVFPSIEAKNFPPLGFAKGNDLESGGVELFRPKWLTAMEYLLPAVVIPQARSGTSTPYSHTDSTETKSSRKAKTRSHRPSRDNPARFHVPGLDGSYPASDIESPIIPWLVYLVRSLDEEGRIMALSVLTSLFRAGLCMTVARETTLALLVVPILINTIERNDKEASDGQELEDVGDAKALTKHSVLERAPVILARLITDNESLQKAAFDCDAVKILTRLLKNTYRPLPSTRSQYWSANPDDGMQVEEESPMYRPGDPGIHPVMAHRIRTREAALKAIGAIAAYKEEYRKALVLEDFVSCVVESLTEFPGKPRQPKDRKDKNGADAVRTSPHPEYGTNPISVIVAACFVTRMLSRSVHTSRTALVDYGVAEPILNAMKHPDISLQIASTATVANLVVTVSPSKDYLAEHGVMKVLCEHAHSPNPALRLNALWALKHFVDGISLNLKKTCLELLEPGWLLRLIDDQEQDESVHSSRLGEDVDEEMDGEQSEGELRWLYAARGSIHAVNVRATESSRLFEIEGYLSTVRESESNPVPKARNDALAIEEQGVDFIRNLIGRVDVGSSADVSSENSEVVDYLFKSMGQDRLFDILAGKLRAKILNPFSRHGSTPGRETKVVHPQARIVAVVIYILAHIAATSTRYCQIVIAQTELLKLLVSQTNNRDREVRLALCHLVLNLTCKDNGAEAFSCAERAAELKRLGFHTKMETLMIQERDLGVRERAKTAAWHLENPTA</sequence>
<keyword evidence="2" id="KW-1185">Reference proteome</keyword>
<evidence type="ECO:0000313" key="2">
    <source>
        <dbReference type="Proteomes" id="UP001143910"/>
    </source>
</evidence>
<name>A0ACC1NK00_9HYPO</name>
<comment type="caution">
    <text evidence="1">The sequence shown here is derived from an EMBL/GenBank/DDBJ whole genome shotgun (WGS) entry which is preliminary data.</text>
</comment>
<accession>A0ACC1NK00</accession>